<dbReference type="EMBL" id="MIGC01001398">
    <property type="protein sequence ID" value="PHJ22952.1"/>
    <property type="molecule type" value="Genomic_DNA"/>
</dbReference>
<dbReference type="InterPro" id="IPR018247">
    <property type="entry name" value="EF_Hand_1_Ca_BS"/>
</dbReference>
<dbReference type="CDD" id="cd00051">
    <property type="entry name" value="EFh"/>
    <property type="match status" value="1"/>
</dbReference>
<feature type="compositionally biased region" description="Low complexity" evidence="3">
    <location>
        <begin position="1"/>
        <end position="22"/>
    </location>
</feature>
<accession>A0A2C6L5X4</accession>
<dbReference type="VEuPathDB" id="ToxoDB:CSUI_003201"/>
<dbReference type="FunFam" id="1.10.238.10:FF:000003">
    <property type="entry name" value="Calmodulin A"/>
    <property type="match status" value="1"/>
</dbReference>
<dbReference type="GeneID" id="94426610"/>
<keyword evidence="2" id="KW-0106">Calcium</keyword>
<reference evidence="5 6" key="1">
    <citation type="journal article" date="2017" name="Int. J. Parasitol.">
        <title>The genome of the protozoan parasite Cystoisospora suis and a reverse vaccinology approach to identify vaccine candidates.</title>
        <authorList>
            <person name="Palmieri N."/>
            <person name="Shrestha A."/>
            <person name="Ruttkowski B."/>
            <person name="Beck T."/>
            <person name="Vogl C."/>
            <person name="Tomley F."/>
            <person name="Blake D.P."/>
            <person name="Joachim A."/>
        </authorList>
    </citation>
    <scope>NUCLEOTIDE SEQUENCE [LARGE SCALE GENOMIC DNA]</scope>
    <source>
        <strain evidence="5 6">Wien I</strain>
    </source>
</reference>
<evidence type="ECO:0000313" key="6">
    <source>
        <dbReference type="Proteomes" id="UP000221165"/>
    </source>
</evidence>
<dbReference type="PROSITE" id="PS00018">
    <property type="entry name" value="EF_HAND_1"/>
    <property type="match status" value="1"/>
</dbReference>
<keyword evidence="1" id="KW-0677">Repeat</keyword>
<evidence type="ECO:0000259" key="4">
    <source>
        <dbReference type="PROSITE" id="PS50222"/>
    </source>
</evidence>
<dbReference type="PANTHER" id="PTHR23050">
    <property type="entry name" value="CALCIUM BINDING PROTEIN"/>
    <property type="match status" value="1"/>
</dbReference>
<dbReference type="Pfam" id="PF13499">
    <property type="entry name" value="EF-hand_7"/>
    <property type="match status" value="1"/>
</dbReference>
<comment type="caution">
    <text evidence="5">The sequence shown here is derived from an EMBL/GenBank/DDBJ whole genome shotgun (WGS) entry which is preliminary data.</text>
</comment>
<feature type="domain" description="EF-hand" evidence="4">
    <location>
        <begin position="209"/>
        <end position="244"/>
    </location>
</feature>
<dbReference type="Proteomes" id="UP000221165">
    <property type="component" value="Unassembled WGS sequence"/>
</dbReference>
<dbReference type="GO" id="GO:0005509">
    <property type="term" value="F:calcium ion binding"/>
    <property type="evidence" value="ECO:0007669"/>
    <property type="project" value="InterPro"/>
</dbReference>
<dbReference type="SMART" id="SM00054">
    <property type="entry name" value="EFh"/>
    <property type="match status" value="4"/>
</dbReference>
<name>A0A2C6L5X4_9APIC</name>
<evidence type="ECO:0000313" key="5">
    <source>
        <dbReference type="EMBL" id="PHJ22952.1"/>
    </source>
</evidence>
<dbReference type="RefSeq" id="XP_067924629.1">
    <property type="nucleotide sequence ID" value="XM_068063399.1"/>
</dbReference>
<dbReference type="SUPFAM" id="SSF47473">
    <property type="entry name" value="EF-hand"/>
    <property type="match status" value="1"/>
</dbReference>
<dbReference type="InterPro" id="IPR002048">
    <property type="entry name" value="EF_hand_dom"/>
</dbReference>
<dbReference type="OrthoDB" id="26525at2759"/>
<dbReference type="Gene3D" id="1.10.238.10">
    <property type="entry name" value="EF-hand"/>
    <property type="match status" value="2"/>
</dbReference>
<feature type="domain" description="EF-hand" evidence="4">
    <location>
        <begin position="97"/>
        <end position="132"/>
    </location>
</feature>
<dbReference type="InterPro" id="IPR011992">
    <property type="entry name" value="EF-hand-dom_pair"/>
</dbReference>
<sequence>MKSKTSSSSSRPSGNPSSSSFSSGGGRGSCGGRPLANIPQQHCHHGQPAGGGISSLSTTTTGGSSLLHHHTNFSKLKNRSANEFDPQKYERPGMKQEEILALKKIFDACDVEGSGSIQLRDVKTRLQNAGYESKSEVIGDMISYLDRDGRTVLTFPQFLDLLATDDSPFRTREDISRTFNQFDPEGTGYITLRGLMKTAKELNMSTSAGANPDISEILTRCDTNGDGKISELEFHAVMDKQTFP</sequence>
<feature type="region of interest" description="Disordered" evidence="3">
    <location>
        <begin position="1"/>
        <end position="72"/>
    </location>
</feature>
<proteinExistence type="predicted"/>
<keyword evidence="6" id="KW-1185">Reference proteome</keyword>
<protein>
    <submittedName>
        <fullName evidence="5">Ef hand domain-containing protein</fullName>
    </submittedName>
</protein>
<dbReference type="AlphaFoldDB" id="A0A2C6L5X4"/>
<dbReference type="PROSITE" id="PS50222">
    <property type="entry name" value="EF_HAND_2"/>
    <property type="match status" value="2"/>
</dbReference>
<gene>
    <name evidence="5" type="ORF">CSUI_003201</name>
</gene>
<organism evidence="5 6">
    <name type="scientific">Cystoisospora suis</name>
    <dbReference type="NCBI Taxonomy" id="483139"/>
    <lineage>
        <taxon>Eukaryota</taxon>
        <taxon>Sar</taxon>
        <taxon>Alveolata</taxon>
        <taxon>Apicomplexa</taxon>
        <taxon>Conoidasida</taxon>
        <taxon>Coccidia</taxon>
        <taxon>Eucoccidiorida</taxon>
        <taxon>Eimeriorina</taxon>
        <taxon>Sarcocystidae</taxon>
        <taxon>Cystoisospora</taxon>
    </lineage>
</organism>
<dbReference type="InterPro" id="IPR050145">
    <property type="entry name" value="Centrin_CML-like"/>
</dbReference>
<evidence type="ECO:0000256" key="1">
    <source>
        <dbReference type="ARBA" id="ARBA00022737"/>
    </source>
</evidence>
<evidence type="ECO:0000256" key="3">
    <source>
        <dbReference type="SAM" id="MobiDB-lite"/>
    </source>
</evidence>
<feature type="compositionally biased region" description="Low complexity" evidence="3">
    <location>
        <begin position="54"/>
        <end position="66"/>
    </location>
</feature>
<evidence type="ECO:0000256" key="2">
    <source>
        <dbReference type="ARBA" id="ARBA00022837"/>
    </source>
</evidence>